<evidence type="ECO:0000313" key="3">
    <source>
        <dbReference type="Proteomes" id="UP001519460"/>
    </source>
</evidence>
<accession>A0ABD0KB90</accession>
<dbReference type="EMBL" id="JACVVK020000213">
    <property type="protein sequence ID" value="KAK7484280.1"/>
    <property type="molecule type" value="Genomic_DNA"/>
</dbReference>
<feature type="non-terminal residue" evidence="2">
    <location>
        <position position="1"/>
    </location>
</feature>
<sequence>KARTGVWLAYPAMCRGRRLGNTHVTAAVLVQTGPVKLSGRSLKESCVFSGSSVKRHNLKRKTTTEQQRPVTVPKEGRKEN</sequence>
<feature type="region of interest" description="Disordered" evidence="1">
    <location>
        <begin position="57"/>
        <end position="80"/>
    </location>
</feature>
<evidence type="ECO:0000256" key="1">
    <source>
        <dbReference type="SAM" id="MobiDB-lite"/>
    </source>
</evidence>
<dbReference type="Proteomes" id="UP001519460">
    <property type="component" value="Unassembled WGS sequence"/>
</dbReference>
<dbReference type="AlphaFoldDB" id="A0ABD0KB90"/>
<protein>
    <recommendedName>
        <fullName evidence="4">Ribosomal protein L28</fullName>
    </recommendedName>
</protein>
<reference evidence="2 3" key="1">
    <citation type="journal article" date="2023" name="Sci. Data">
        <title>Genome assembly of the Korean intertidal mud-creeper Batillaria attramentaria.</title>
        <authorList>
            <person name="Patra A.K."/>
            <person name="Ho P.T."/>
            <person name="Jun S."/>
            <person name="Lee S.J."/>
            <person name="Kim Y."/>
            <person name="Won Y.J."/>
        </authorList>
    </citation>
    <scope>NUCLEOTIDE SEQUENCE [LARGE SCALE GENOMIC DNA]</scope>
    <source>
        <strain evidence="2">Wonlab-2016</strain>
    </source>
</reference>
<comment type="caution">
    <text evidence="2">The sequence shown here is derived from an EMBL/GenBank/DDBJ whole genome shotgun (WGS) entry which is preliminary data.</text>
</comment>
<proteinExistence type="predicted"/>
<name>A0ABD0KB90_9CAEN</name>
<evidence type="ECO:0008006" key="4">
    <source>
        <dbReference type="Google" id="ProtNLM"/>
    </source>
</evidence>
<evidence type="ECO:0000313" key="2">
    <source>
        <dbReference type="EMBL" id="KAK7484280.1"/>
    </source>
</evidence>
<keyword evidence="3" id="KW-1185">Reference proteome</keyword>
<gene>
    <name evidence="2" type="ORF">BaRGS_00024529</name>
</gene>
<organism evidence="2 3">
    <name type="scientific">Batillaria attramentaria</name>
    <dbReference type="NCBI Taxonomy" id="370345"/>
    <lineage>
        <taxon>Eukaryota</taxon>
        <taxon>Metazoa</taxon>
        <taxon>Spiralia</taxon>
        <taxon>Lophotrochozoa</taxon>
        <taxon>Mollusca</taxon>
        <taxon>Gastropoda</taxon>
        <taxon>Caenogastropoda</taxon>
        <taxon>Sorbeoconcha</taxon>
        <taxon>Cerithioidea</taxon>
        <taxon>Batillariidae</taxon>
        <taxon>Batillaria</taxon>
    </lineage>
</organism>